<evidence type="ECO:0000313" key="2">
    <source>
        <dbReference type="Proteomes" id="UP001464891"/>
    </source>
</evidence>
<dbReference type="Proteomes" id="UP001464891">
    <property type="component" value="Unassembled WGS sequence"/>
</dbReference>
<proteinExistence type="predicted"/>
<protein>
    <submittedName>
        <fullName evidence="1">Uncharacterized protein</fullName>
    </submittedName>
</protein>
<dbReference type="EMBL" id="JAMPKM010000015">
    <property type="protein sequence ID" value="MEP0819574.1"/>
    <property type="molecule type" value="Genomic_DNA"/>
</dbReference>
<keyword evidence="2" id="KW-1185">Reference proteome</keyword>
<gene>
    <name evidence="1" type="ORF">NC998_20970</name>
</gene>
<sequence>MVEHFQMLSVRFPPITKPDRPIEHSAQNQKFSDSQSLVWVLCHQSDRPFSFSPIWERSQVSKLLSAPTSCPESDICLGGFGFEERSPFSSGLINLKQLVSL</sequence>
<accession>A0ABV0JD46</accession>
<comment type="caution">
    <text evidence="1">The sequence shown here is derived from an EMBL/GenBank/DDBJ whole genome shotgun (WGS) entry which is preliminary data.</text>
</comment>
<organism evidence="1 2">
    <name type="scientific">Trichocoleus desertorum GB2-A4</name>
    <dbReference type="NCBI Taxonomy" id="2933944"/>
    <lineage>
        <taxon>Bacteria</taxon>
        <taxon>Bacillati</taxon>
        <taxon>Cyanobacteriota</taxon>
        <taxon>Cyanophyceae</taxon>
        <taxon>Leptolyngbyales</taxon>
        <taxon>Trichocoleusaceae</taxon>
        <taxon>Trichocoleus</taxon>
    </lineage>
</organism>
<reference evidence="1 2" key="1">
    <citation type="submission" date="2022-04" db="EMBL/GenBank/DDBJ databases">
        <title>Positive selection, recombination, and allopatry shape intraspecific diversity of widespread and dominant cyanobacteria.</title>
        <authorList>
            <person name="Wei J."/>
            <person name="Shu W."/>
            <person name="Hu C."/>
        </authorList>
    </citation>
    <scope>NUCLEOTIDE SEQUENCE [LARGE SCALE GENOMIC DNA]</scope>
    <source>
        <strain evidence="1 2">GB2-A4</strain>
    </source>
</reference>
<name>A0ABV0JD46_9CYAN</name>
<evidence type="ECO:0000313" key="1">
    <source>
        <dbReference type="EMBL" id="MEP0819574.1"/>
    </source>
</evidence>
<dbReference type="RefSeq" id="WP_190440566.1">
    <property type="nucleotide sequence ID" value="NZ_JAMPKM010000015.1"/>
</dbReference>